<protein>
    <recommendedName>
        <fullName evidence="1">Ribonuclease H1 N-terminal domain-containing protein</fullName>
    </recommendedName>
</protein>
<dbReference type="InterPro" id="IPR037056">
    <property type="entry name" value="RNase_H1_N_sf"/>
</dbReference>
<evidence type="ECO:0000259" key="1">
    <source>
        <dbReference type="Pfam" id="PF01693"/>
    </source>
</evidence>
<evidence type="ECO:0000313" key="2">
    <source>
        <dbReference type="EMBL" id="VYT09581.1"/>
    </source>
</evidence>
<feature type="domain" description="Ribonuclease H1 N-terminal" evidence="1">
    <location>
        <begin position="10"/>
        <end position="52"/>
    </location>
</feature>
<sequence length="84" mass="10195">MSRRKRQREYYALAGCNAYGVYNNYDEALLSKTYVKKANIKKFSNFEDAKEWAEERFYEFQNGFEMGAIAEIKRTNWTYHKKKR</sequence>
<dbReference type="Gene3D" id="3.40.970.10">
    <property type="entry name" value="Ribonuclease H1, N-terminal domain"/>
    <property type="match status" value="1"/>
</dbReference>
<organism evidence="2">
    <name type="scientific">[Clostridium] nexile</name>
    <dbReference type="NCBI Taxonomy" id="29361"/>
    <lineage>
        <taxon>Bacteria</taxon>
        <taxon>Bacillati</taxon>
        <taxon>Bacillota</taxon>
        <taxon>Clostridia</taxon>
        <taxon>Lachnospirales</taxon>
        <taxon>Lachnospiraceae</taxon>
        <taxon>Tyzzerella</taxon>
    </lineage>
</organism>
<dbReference type="EMBL" id="CACRTG010000013">
    <property type="protein sequence ID" value="VYT09581.1"/>
    <property type="molecule type" value="Genomic_DNA"/>
</dbReference>
<proteinExistence type="predicted"/>
<reference evidence="2" key="1">
    <citation type="submission" date="2019-11" db="EMBL/GenBank/DDBJ databases">
        <authorList>
            <person name="Feng L."/>
        </authorList>
    </citation>
    <scope>NUCLEOTIDE SEQUENCE</scope>
    <source>
        <strain evidence="2">CnexileLFYP112</strain>
    </source>
</reference>
<dbReference type="InterPro" id="IPR011320">
    <property type="entry name" value="RNase_H1_N"/>
</dbReference>
<dbReference type="InterPro" id="IPR009027">
    <property type="entry name" value="Ribosomal_bL9/RNase_H1_N"/>
</dbReference>
<name>A0A6N2TZG3_9FIRM</name>
<dbReference type="Pfam" id="PF01693">
    <property type="entry name" value="Cauli_VI"/>
    <property type="match status" value="1"/>
</dbReference>
<dbReference type="SUPFAM" id="SSF55658">
    <property type="entry name" value="L9 N-domain-like"/>
    <property type="match status" value="1"/>
</dbReference>
<dbReference type="AlphaFoldDB" id="A0A6N2TZG3"/>
<accession>A0A6N2TZG3</accession>
<gene>
    <name evidence="2" type="ORF">CNLFYP112_01780</name>
</gene>